<dbReference type="STRING" id="1189612.A33Q_3706"/>
<reference evidence="2 3" key="1">
    <citation type="journal article" date="2013" name="Genome Announc.">
        <title>Draft Genome Sequence of Indibacter alkaliphilus Strain LW1T, Isolated from Lonar Lake, a Haloalkaline Lake in the Buldana District of Maharashtra, India.</title>
        <authorList>
            <person name="Singh A."/>
            <person name="Kumar Jangir P."/>
            <person name="Sharma R."/>
            <person name="Singh A."/>
            <person name="Kumar Pinnaka A."/>
            <person name="Shivaji S."/>
        </authorList>
    </citation>
    <scope>NUCLEOTIDE SEQUENCE [LARGE SCALE GENOMIC DNA]</scope>
    <source>
        <strain evidence="3">CCUG 57479 / KCTC 22604 / LW1</strain>
    </source>
</reference>
<name>S2D9U8_INDAL</name>
<evidence type="ECO:0000313" key="3">
    <source>
        <dbReference type="Proteomes" id="UP000006073"/>
    </source>
</evidence>
<accession>S2D9U8</accession>
<dbReference type="SUPFAM" id="SSF53448">
    <property type="entry name" value="Nucleotide-diphospho-sugar transferases"/>
    <property type="match status" value="1"/>
</dbReference>
<gene>
    <name evidence="2" type="ORF">A33Q_3706</name>
</gene>
<dbReference type="PANTHER" id="PTHR22916:SF3">
    <property type="entry name" value="UDP-GLCNAC:BETAGAL BETA-1,3-N-ACETYLGLUCOSAMINYLTRANSFERASE-LIKE PROTEIN 1"/>
    <property type="match status" value="1"/>
</dbReference>
<dbReference type="PANTHER" id="PTHR22916">
    <property type="entry name" value="GLYCOSYLTRANSFERASE"/>
    <property type="match status" value="1"/>
</dbReference>
<evidence type="ECO:0000313" key="2">
    <source>
        <dbReference type="EMBL" id="EOZ93760.1"/>
    </source>
</evidence>
<dbReference type="eggNOG" id="COG1216">
    <property type="taxonomic scope" value="Bacteria"/>
</dbReference>
<keyword evidence="3" id="KW-1185">Reference proteome</keyword>
<feature type="domain" description="Glycosyltransferase 2-like" evidence="1">
    <location>
        <begin position="2"/>
        <end position="164"/>
    </location>
</feature>
<protein>
    <submittedName>
        <fullName evidence="2">N-acetylgalactosaminyl-diphosphoundecaprenol glucuronosyltransferase</fullName>
    </submittedName>
</protein>
<comment type="caution">
    <text evidence="2">The sequence shown here is derived from an EMBL/GenBank/DDBJ whole genome shotgun (WGS) entry which is preliminary data.</text>
</comment>
<evidence type="ECO:0000259" key="1">
    <source>
        <dbReference type="Pfam" id="PF00535"/>
    </source>
</evidence>
<dbReference type="EMBL" id="ALWO02000045">
    <property type="protein sequence ID" value="EOZ93760.1"/>
    <property type="molecule type" value="Genomic_DNA"/>
</dbReference>
<dbReference type="Proteomes" id="UP000006073">
    <property type="component" value="Unassembled WGS sequence"/>
</dbReference>
<organism evidence="2 3">
    <name type="scientific">Indibacter alkaliphilus (strain CCUG 57479 / KCTC 22604 / LW1)</name>
    <dbReference type="NCBI Taxonomy" id="1189612"/>
    <lineage>
        <taxon>Bacteria</taxon>
        <taxon>Pseudomonadati</taxon>
        <taxon>Bacteroidota</taxon>
        <taxon>Cytophagia</taxon>
        <taxon>Cytophagales</taxon>
        <taxon>Cyclobacteriaceae</taxon>
    </lineage>
</organism>
<dbReference type="Pfam" id="PF00535">
    <property type="entry name" value="Glycos_transf_2"/>
    <property type="match status" value="1"/>
</dbReference>
<dbReference type="GO" id="GO:0016758">
    <property type="term" value="F:hexosyltransferase activity"/>
    <property type="evidence" value="ECO:0007669"/>
    <property type="project" value="UniProtKB-ARBA"/>
</dbReference>
<dbReference type="AlphaFoldDB" id="S2D9U8"/>
<dbReference type="InterPro" id="IPR029044">
    <property type="entry name" value="Nucleotide-diphossugar_trans"/>
</dbReference>
<sequence>MRETLDSVLSQTYTHWECIIVDDHSTDHSWKILEEYAKKDSRVKVFKRPDDRTKGGSVARNYAFELSKGEFIQWLDSDDIIHPIKIENQLQDLLSVNLNAISISNWDWFDQLGEIEKKLENSNFSSSIRARWQEHPKNGLNLILWLFKNNLFIPSHSYIMSREVILKSGLWNEGLYKNQDGEFMLRALLKSDQVVFNDSVYAFYRRPDSSHLSKQATSQSYNDWFRSLVLGDQKILEVQNSKEIRNILIMNYERLIKFTGLDFPQVTQMALERINVLNPKVKFDLSKPYLIWLGSWVGFRNFLKMRDFLIGLKLLKI</sequence>
<dbReference type="InterPro" id="IPR001173">
    <property type="entry name" value="Glyco_trans_2-like"/>
</dbReference>
<proteinExistence type="predicted"/>
<dbReference type="Gene3D" id="3.90.550.10">
    <property type="entry name" value="Spore Coat Polysaccharide Biosynthesis Protein SpsA, Chain A"/>
    <property type="match status" value="1"/>
</dbReference>